<dbReference type="RefSeq" id="WP_100315084.1">
    <property type="nucleotide sequence ID" value="NZ_PGFG01000001.1"/>
</dbReference>
<dbReference type="OrthoDB" id="9780310at2"/>
<name>A0A2M9CXM3_9BACT</name>
<keyword evidence="2" id="KW-1185">Reference proteome</keyword>
<dbReference type="PANTHER" id="PTHR30348:SF4">
    <property type="entry name" value="DUF72 DOMAIN-CONTAINING PROTEIN"/>
    <property type="match status" value="1"/>
</dbReference>
<proteinExistence type="predicted"/>
<evidence type="ECO:0000313" key="2">
    <source>
        <dbReference type="Proteomes" id="UP000230000"/>
    </source>
</evidence>
<dbReference type="SUPFAM" id="SSF117396">
    <property type="entry name" value="TM1631-like"/>
    <property type="match status" value="1"/>
</dbReference>
<dbReference type="Gene3D" id="3.20.20.410">
    <property type="entry name" value="Protein of unknown function UPF0759"/>
    <property type="match status" value="1"/>
</dbReference>
<gene>
    <name evidence="1" type="ORF">BXY57_2270</name>
</gene>
<dbReference type="InterPro" id="IPR036520">
    <property type="entry name" value="UPF0759_sf"/>
</dbReference>
<protein>
    <submittedName>
        <fullName evidence="1">Uncharacterized protein YecE (DUF72 family)</fullName>
    </submittedName>
</protein>
<dbReference type="AlphaFoldDB" id="A0A2M9CXM3"/>
<evidence type="ECO:0000313" key="1">
    <source>
        <dbReference type="EMBL" id="PJJ76639.1"/>
    </source>
</evidence>
<dbReference type="Proteomes" id="UP000230000">
    <property type="component" value="Unassembled WGS sequence"/>
</dbReference>
<organism evidence="1 2">
    <name type="scientific">Thermoflavifilum aggregans</name>
    <dbReference type="NCBI Taxonomy" id="454188"/>
    <lineage>
        <taxon>Bacteria</taxon>
        <taxon>Pseudomonadati</taxon>
        <taxon>Bacteroidota</taxon>
        <taxon>Chitinophagia</taxon>
        <taxon>Chitinophagales</taxon>
        <taxon>Chitinophagaceae</taxon>
        <taxon>Thermoflavifilum</taxon>
    </lineage>
</organism>
<dbReference type="InterPro" id="IPR002763">
    <property type="entry name" value="DUF72"/>
</dbReference>
<accession>A0A2M9CXM3</accession>
<reference evidence="1 2" key="1">
    <citation type="submission" date="2017-11" db="EMBL/GenBank/DDBJ databases">
        <title>Genomic Encyclopedia of Archaeal and Bacterial Type Strains, Phase II (KMG-II): From Individual Species to Whole Genera.</title>
        <authorList>
            <person name="Goeker M."/>
        </authorList>
    </citation>
    <scope>NUCLEOTIDE SEQUENCE [LARGE SCALE GENOMIC DNA]</scope>
    <source>
        <strain evidence="1 2">DSM 27268</strain>
    </source>
</reference>
<sequence>MPRIYIGTSGFAYPSWVGSFYPAGTPRDEWLAYYARYFPAVEINASFYHTPRISTIRKWAAQTPDSFSFCFKLSRYITHILRLQCDQVSLDVFFTPLEPVRSKKAPAVILIQLPSSLKPDLIVLQNFLEKLPAGFRYAIEFRHPSCFQPETYTLLRTHNMALVLADSPTSAKGTRKWPLVNEDTASFFYIRMHGSKVLFASSYSDEELAYYARLIGQKWEAGQDVYVFFNNDAAGHAVENARTLQRLLHTSGIADL</sequence>
<dbReference type="Pfam" id="PF01904">
    <property type="entry name" value="DUF72"/>
    <property type="match status" value="1"/>
</dbReference>
<dbReference type="EMBL" id="PGFG01000001">
    <property type="protein sequence ID" value="PJJ76639.1"/>
    <property type="molecule type" value="Genomic_DNA"/>
</dbReference>
<comment type="caution">
    <text evidence="1">The sequence shown here is derived from an EMBL/GenBank/DDBJ whole genome shotgun (WGS) entry which is preliminary data.</text>
</comment>
<dbReference type="PANTHER" id="PTHR30348">
    <property type="entry name" value="UNCHARACTERIZED PROTEIN YECE"/>
    <property type="match status" value="1"/>
</dbReference>